<dbReference type="EMBL" id="AJGH01000037">
    <property type="protein sequence ID" value="EIC96534.1"/>
    <property type="molecule type" value="Genomic_DNA"/>
</dbReference>
<accession>I0RA26</accession>
<protein>
    <submittedName>
        <fullName evidence="1">Uncharacterized protein</fullName>
    </submittedName>
</protein>
<comment type="caution">
    <text evidence="1">The sequence shown here is derived from an EMBL/GenBank/DDBJ whole genome shotgun (WGS) entry which is preliminary data.</text>
</comment>
<evidence type="ECO:0000313" key="1">
    <source>
        <dbReference type="EMBL" id="EIC96534.1"/>
    </source>
</evidence>
<organism evidence="1 2">
    <name type="scientific">Lachnoanaerobaculum saburreum F0468</name>
    <dbReference type="NCBI Taxonomy" id="1095750"/>
    <lineage>
        <taxon>Bacteria</taxon>
        <taxon>Bacillati</taxon>
        <taxon>Bacillota</taxon>
        <taxon>Clostridia</taxon>
        <taxon>Lachnospirales</taxon>
        <taxon>Lachnospiraceae</taxon>
        <taxon>Lachnoanaerobaculum</taxon>
    </lineage>
</organism>
<gene>
    <name evidence="1" type="ORF">HMPREF9970_0717</name>
</gene>
<reference evidence="1 2" key="1">
    <citation type="submission" date="2012-03" db="EMBL/GenBank/DDBJ databases">
        <authorList>
            <person name="Durkin A.S."/>
            <person name="McCorrison J."/>
            <person name="Torralba M."/>
            <person name="Gillis M."/>
            <person name="Methe B."/>
            <person name="Sutton G."/>
            <person name="Nelson K.E."/>
        </authorList>
    </citation>
    <scope>NUCLEOTIDE SEQUENCE [LARGE SCALE GENOMIC DNA]</scope>
    <source>
        <strain evidence="1 2">F0468</strain>
    </source>
</reference>
<proteinExistence type="predicted"/>
<name>I0RA26_9FIRM</name>
<keyword evidence="2" id="KW-1185">Reference proteome</keyword>
<evidence type="ECO:0000313" key="2">
    <source>
        <dbReference type="Proteomes" id="UP000005039"/>
    </source>
</evidence>
<dbReference type="Proteomes" id="UP000005039">
    <property type="component" value="Unassembled WGS sequence"/>
</dbReference>
<dbReference type="AlphaFoldDB" id="I0RA26"/>
<sequence length="39" mass="4985">MQISLQTVFFKYYNFHNVYTYVLLKHKKYMKKLENKFTF</sequence>